<proteinExistence type="predicted"/>
<dbReference type="EMBL" id="PGCI01000129">
    <property type="protein sequence ID" value="PLW38366.1"/>
    <property type="molecule type" value="Genomic_DNA"/>
</dbReference>
<dbReference type="AlphaFoldDB" id="A0A2N5UL62"/>
<sequence>MLLDISPKSNTSSFEELPKVDKTGEADPTESELSDKSKLSEDETSESTLQVPTKSKLKVPTVEVVPPSPRKVIEDTGAQTVKVEKDCLQVPLKKTQAKPSVKKILVEKKLPVSSAVIKKKALPPTKFTSSVVPKRGGRKPDTKA</sequence>
<protein>
    <submittedName>
        <fullName evidence="2">Uncharacterized protein</fullName>
    </submittedName>
</protein>
<evidence type="ECO:0000313" key="3">
    <source>
        <dbReference type="Proteomes" id="UP000235392"/>
    </source>
</evidence>
<reference evidence="2 3" key="1">
    <citation type="submission" date="2017-11" db="EMBL/GenBank/DDBJ databases">
        <title>De novo assembly and phasing of dikaryotic genomes from two isolates of Puccinia coronata f. sp. avenae, the causal agent of oat crown rust.</title>
        <authorList>
            <person name="Miller M.E."/>
            <person name="Zhang Y."/>
            <person name="Omidvar V."/>
            <person name="Sperschneider J."/>
            <person name="Schwessinger B."/>
            <person name="Raley C."/>
            <person name="Palmer J.M."/>
            <person name="Garnica D."/>
            <person name="Upadhyaya N."/>
            <person name="Rathjen J."/>
            <person name="Taylor J.M."/>
            <person name="Park R.F."/>
            <person name="Dodds P.N."/>
            <person name="Hirsch C.D."/>
            <person name="Kianian S.F."/>
            <person name="Figueroa M."/>
        </authorList>
    </citation>
    <scope>NUCLEOTIDE SEQUENCE [LARGE SCALE GENOMIC DNA]</scope>
    <source>
        <strain evidence="2">12SD80</strain>
    </source>
</reference>
<gene>
    <name evidence="2" type="ORF">PCASD_10548</name>
</gene>
<comment type="caution">
    <text evidence="2">The sequence shown here is derived from an EMBL/GenBank/DDBJ whole genome shotgun (WGS) entry which is preliminary data.</text>
</comment>
<evidence type="ECO:0000313" key="2">
    <source>
        <dbReference type="EMBL" id="PLW38366.1"/>
    </source>
</evidence>
<accession>A0A2N5UL62</accession>
<evidence type="ECO:0000256" key="1">
    <source>
        <dbReference type="SAM" id="MobiDB-lite"/>
    </source>
</evidence>
<feature type="compositionally biased region" description="Basic and acidic residues" evidence="1">
    <location>
        <begin position="16"/>
        <end position="25"/>
    </location>
</feature>
<feature type="region of interest" description="Disordered" evidence="1">
    <location>
        <begin position="123"/>
        <end position="144"/>
    </location>
</feature>
<dbReference type="Proteomes" id="UP000235392">
    <property type="component" value="Unassembled WGS sequence"/>
</dbReference>
<name>A0A2N5UL62_9BASI</name>
<organism evidence="2 3">
    <name type="scientific">Puccinia coronata f. sp. avenae</name>
    <dbReference type="NCBI Taxonomy" id="200324"/>
    <lineage>
        <taxon>Eukaryota</taxon>
        <taxon>Fungi</taxon>
        <taxon>Dikarya</taxon>
        <taxon>Basidiomycota</taxon>
        <taxon>Pucciniomycotina</taxon>
        <taxon>Pucciniomycetes</taxon>
        <taxon>Pucciniales</taxon>
        <taxon>Pucciniaceae</taxon>
        <taxon>Puccinia</taxon>
    </lineage>
</organism>
<feature type="region of interest" description="Disordered" evidence="1">
    <location>
        <begin position="1"/>
        <end position="56"/>
    </location>
</feature>